<protein>
    <submittedName>
        <fullName evidence="1">Uncharacterized protein</fullName>
    </submittedName>
</protein>
<reference evidence="2" key="1">
    <citation type="submission" date="2017-05" db="EMBL/GenBank/DDBJ databases">
        <title>Complete and WGS of Bordetella genogroups.</title>
        <authorList>
            <person name="Spilker T."/>
            <person name="Lipuma J."/>
        </authorList>
    </citation>
    <scope>NUCLEOTIDE SEQUENCE [LARGE SCALE GENOMIC DNA]</scope>
    <source>
        <strain evidence="2">AU8256</strain>
    </source>
</reference>
<proteinExistence type="predicted"/>
<dbReference type="EMBL" id="NEVT01000004">
    <property type="protein sequence ID" value="OZI78351.1"/>
    <property type="molecule type" value="Genomic_DNA"/>
</dbReference>
<dbReference type="RefSeq" id="WP_094806559.1">
    <property type="nucleotide sequence ID" value="NZ_NEVT01000004.1"/>
</dbReference>
<comment type="caution">
    <text evidence="1">The sequence shown here is derived from an EMBL/GenBank/DDBJ whole genome shotgun (WGS) entry which is preliminary data.</text>
</comment>
<dbReference type="AlphaFoldDB" id="A0A261VX43"/>
<evidence type="ECO:0000313" key="1">
    <source>
        <dbReference type="EMBL" id="OZI78351.1"/>
    </source>
</evidence>
<accession>A0A261VX43</accession>
<evidence type="ECO:0000313" key="2">
    <source>
        <dbReference type="Proteomes" id="UP000215633"/>
    </source>
</evidence>
<name>A0A261VX43_9BORD</name>
<organism evidence="1 2">
    <name type="scientific">Bordetella genomosp. 2</name>
    <dbReference type="NCBI Taxonomy" id="1983456"/>
    <lineage>
        <taxon>Bacteria</taxon>
        <taxon>Pseudomonadati</taxon>
        <taxon>Pseudomonadota</taxon>
        <taxon>Betaproteobacteria</taxon>
        <taxon>Burkholderiales</taxon>
        <taxon>Alcaligenaceae</taxon>
        <taxon>Bordetella</taxon>
    </lineage>
</organism>
<dbReference type="Proteomes" id="UP000215633">
    <property type="component" value="Unassembled WGS sequence"/>
</dbReference>
<gene>
    <name evidence="1" type="ORF">CAL24_09515</name>
</gene>
<sequence length="166" mass="18319">MSVFKRRIEERHRRLLAAQATEQDVKAGREAALRALEAEAGALLETIIQYLEVEKAEAKAGGYMAEVHRIRDDHSSSVGAELSFAYVADMLPSQVTTQFGFRITIGEDRQVQVSYVCRERGQRPLTLIPTEAIGATDQAGILPRIEASLEKFVEAAEQAKAGQLPH</sequence>
<keyword evidence="2" id="KW-1185">Reference proteome</keyword>